<sequence length="1257" mass="141568">MQQNIFNSIRSMKIMDACKGTQVHALKPSAAAAADRSSVSAADKLLHTSFDHSKTPPGRTKSVSTTASRHDAVSETLLPCGLPASELLEPSIEPSLRPLDFVETLARVHRRAESCVALEKSEVYLEQCAVLRGLPDPKLFRRGLREARRHAAEVHAKVVLASWLRYERREDELVGSNSMDCCGRNLECPKASLVPGYDHESVFDRCTCFRREIVSDCVVRSQECERECSTSSEYVDGIGDRDAEDDDVFFCIGDSEISCRRYSMAALSRPFETMLCGGFLECRREKINFSMNCVSVEAMMAVEVFSRTKRLSEFPPNVILEMLSFANKFCCEEMKHACDTHLASLVLDMDDAVLLIEYGLEETAYLLVAACLQVFLRELPGSLQRWSVMKLFCSPEGRDRLALVGHVSFVLYYFLSQVAMEEEMRSNMTVMLLERLGECAVEGWQKQLAYHQLGVVMLERKEYKDAQRWLEAAVEAGHIYSLVGVARAKYKLGHMSSAYEMINSLTENYKPVGWMYQERSLYCTGKEKMLDLLSATELDPTLSFPYKYKAVSLLEENKIGAAISEIDKIIGFKVSPDCLELRAWFLIAMKDYEGALRDVRAILTLDPNYMVFYGNMHGGHLVELLRPVAQQWSQADCWMQLYDRWSSVDDIGSLAVVHKMLENDPGKSILRFRQSLLLLRLNSQKAAMHSLRLARNHSCSAHERLVYEGWILYDTGYREEALAKAEESISIQRSFEAFFLKAYALADSSLDSESSKYVINLLEEALRCPSDGLRKGQALNNLGSVYVDCGKLDLAADCYKHALNIKHTRAHQGLARVYHLKEQHKTAYDEMTKLIAKARNNASAYEKRSEYCDRDMAKSDLILATQLDPLRTYPYRYRAAVLMDDHKEDEAIAELSRAIGFKPDLQLLHLRAAFHDSMGDYISTVRDCEAALCLDPTHAETLELCNKARERINEQKLTLWMLNYKIERNIPYTEDGEKKSGSHMDSKRPRKLNFNASLLSTKRFGFSGVAGASSCSSSSPDSIVANTSVPFSWEHAPGKPKIIERSDSIYGDIDTPRLRPPPCLWHPPEEAAKAEVYTDVLAFDEDDGCDGDNEEDDDKKNNSFSDAMDVLSLSEALYIMQQSDAALSESNNGLRLKLSESDGCESPTYMINRFLPDANALAASSEAHISYDSKVSDTCCSHEGYLKGSTKHSYASSPKGCGLEFIFSWLMKNNKLCAIKSPVLPSSTNVQKRRHSSKHKKHRLSIHSTCANVKEHT</sequence>
<dbReference type="AlphaFoldDB" id="A0A8T0L2J0"/>
<evidence type="ECO:0000313" key="8">
    <source>
        <dbReference type="Proteomes" id="UP000743370"/>
    </source>
</evidence>
<evidence type="ECO:0000256" key="5">
    <source>
        <dbReference type="SAM" id="MobiDB-lite"/>
    </source>
</evidence>
<feature type="region of interest" description="Disordered" evidence="5">
    <location>
        <begin position="1085"/>
        <end position="1104"/>
    </location>
</feature>
<dbReference type="SMART" id="SM00225">
    <property type="entry name" value="BTB"/>
    <property type="match status" value="1"/>
</dbReference>
<accession>A0A8T0L2J0</accession>
<evidence type="ECO:0000259" key="6">
    <source>
        <dbReference type="SMART" id="SM00225"/>
    </source>
</evidence>
<dbReference type="Pfam" id="PF13181">
    <property type="entry name" value="TPR_8"/>
    <property type="match status" value="1"/>
</dbReference>
<evidence type="ECO:0000313" key="7">
    <source>
        <dbReference type="EMBL" id="KAG2404613.1"/>
    </source>
</evidence>
<feature type="region of interest" description="Disordered" evidence="5">
    <location>
        <begin position="47"/>
        <end position="67"/>
    </location>
</feature>
<evidence type="ECO:0000256" key="1">
    <source>
        <dbReference type="ARBA" id="ARBA00004184"/>
    </source>
</evidence>
<comment type="subcellular location">
    <subcellularLocation>
        <location evidence="1">Endomembrane system</location>
        <topology evidence="1">Peripheral membrane protein</topology>
    </subcellularLocation>
</comment>
<feature type="domain" description="BTB" evidence="6">
    <location>
        <begin position="246"/>
        <end position="346"/>
    </location>
</feature>
<dbReference type="SUPFAM" id="SSF54695">
    <property type="entry name" value="POZ domain"/>
    <property type="match status" value="1"/>
</dbReference>
<feature type="compositionally biased region" description="Acidic residues" evidence="5">
    <location>
        <begin position="1085"/>
        <end position="1097"/>
    </location>
</feature>
<evidence type="ECO:0000256" key="4">
    <source>
        <dbReference type="SAM" id="Coils"/>
    </source>
</evidence>
<dbReference type="InterPro" id="IPR019734">
    <property type="entry name" value="TPR_rpt"/>
</dbReference>
<dbReference type="SUPFAM" id="SSF81901">
    <property type="entry name" value="HCP-like"/>
    <property type="match status" value="1"/>
</dbReference>
<dbReference type="InterPro" id="IPR011333">
    <property type="entry name" value="SKP1/BTB/POZ_sf"/>
</dbReference>
<dbReference type="InterPro" id="IPR000210">
    <property type="entry name" value="BTB/POZ_dom"/>
</dbReference>
<organism evidence="7 8">
    <name type="scientific">Phaseolus angularis</name>
    <name type="common">Azuki bean</name>
    <name type="synonym">Vigna angularis</name>
    <dbReference type="NCBI Taxonomy" id="3914"/>
    <lineage>
        <taxon>Eukaryota</taxon>
        <taxon>Viridiplantae</taxon>
        <taxon>Streptophyta</taxon>
        <taxon>Embryophyta</taxon>
        <taxon>Tracheophyta</taxon>
        <taxon>Spermatophyta</taxon>
        <taxon>Magnoliopsida</taxon>
        <taxon>eudicotyledons</taxon>
        <taxon>Gunneridae</taxon>
        <taxon>Pentapetalae</taxon>
        <taxon>rosids</taxon>
        <taxon>fabids</taxon>
        <taxon>Fabales</taxon>
        <taxon>Fabaceae</taxon>
        <taxon>Papilionoideae</taxon>
        <taxon>50 kb inversion clade</taxon>
        <taxon>NPAAA clade</taxon>
        <taxon>indigoferoid/millettioid clade</taxon>
        <taxon>Phaseoleae</taxon>
        <taxon>Vigna</taxon>
    </lineage>
</organism>
<dbReference type="Pfam" id="PF05097">
    <property type="entry name" value="DUF688"/>
    <property type="match status" value="1"/>
</dbReference>
<dbReference type="PROSITE" id="PS50005">
    <property type="entry name" value="TPR"/>
    <property type="match status" value="1"/>
</dbReference>
<dbReference type="PANTHER" id="PTHR44203:SF8">
    <property type="entry name" value="ETHYLENE-OVERPRODUCTION PROTEIN 1"/>
    <property type="match status" value="1"/>
</dbReference>
<dbReference type="Proteomes" id="UP000743370">
    <property type="component" value="Unassembled WGS sequence"/>
</dbReference>
<dbReference type="PANTHER" id="PTHR44203">
    <property type="entry name" value="ETO1-RELATED"/>
    <property type="match status" value="1"/>
</dbReference>
<dbReference type="InterPro" id="IPR011990">
    <property type="entry name" value="TPR-like_helical_dom_sf"/>
</dbReference>
<keyword evidence="3" id="KW-0802">TPR repeat</keyword>
<dbReference type="InterPro" id="IPR007789">
    <property type="entry name" value="DUF688"/>
</dbReference>
<dbReference type="GO" id="GO:0012505">
    <property type="term" value="C:endomembrane system"/>
    <property type="evidence" value="ECO:0007669"/>
    <property type="project" value="UniProtKB-SubCell"/>
</dbReference>
<dbReference type="InterPro" id="IPR044631">
    <property type="entry name" value="ETO1-like"/>
</dbReference>
<keyword evidence="4" id="KW-0175">Coiled coil</keyword>
<dbReference type="GO" id="GO:0010105">
    <property type="term" value="P:negative regulation of ethylene-activated signaling pathway"/>
    <property type="evidence" value="ECO:0007669"/>
    <property type="project" value="InterPro"/>
</dbReference>
<comment type="caution">
    <text evidence="7">The sequence shown here is derived from an EMBL/GenBank/DDBJ whole genome shotgun (WGS) entry which is preliminary data.</text>
</comment>
<name>A0A8T0L2J0_PHAAN</name>
<reference evidence="7 8" key="1">
    <citation type="submission" date="2020-05" db="EMBL/GenBank/DDBJ databases">
        <title>Vigna angularis (adzuki bean) Var. LongXiaoDou No. 4 denovo assembly.</title>
        <authorList>
            <person name="Xiang H."/>
        </authorList>
    </citation>
    <scope>NUCLEOTIDE SEQUENCE [LARGE SCALE GENOMIC DNA]</scope>
    <source>
        <tissue evidence="7">Leaf</tissue>
    </source>
</reference>
<protein>
    <submittedName>
        <fullName evidence="7">Ethylene-overproduction protein</fullName>
    </submittedName>
</protein>
<comment type="pathway">
    <text evidence="2">Protein modification; protein ubiquitination.</text>
</comment>
<dbReference type="Gene3D" id="3.30.710.10">
    <property type="entry name" value="Potassium Channel Kv1.1, Chain A"/>
    <property type="match status" value="1"/>
</dbReference>
<dbReference type="EMBL" id="JABFOF010000002">
    <property type="protein sequence ID" value="KAG2404613.1"/>
    <property type="molecule type" value="Genomic_DNA"/>
</dbReference>
<evidence type="ECO:0000256" key="2">
    <source>
        <dbReference type="ARBA" id="ARBA00004906"/>
    </source>
</evidence>
<dbReference type="SUPFAM" id="SSF48452">
    <property type="entry name" value="TPR-like"/>
    <property type="match status" value="2"/>
</dbReference>
<feature type="repeat" description="TPR" evidence="3">
    <location>
        <begin position="776"/>
        <end position="809"/>
    </location>
</feature>
<feature type="coiled-coil region" evidence="4">
    <location>
        <begin position="821"/>
        <end position="848"/>
    </location>
</feature>
<proteinExistence type="predicted"/>
<dbReference type="SMART" id="SM00028">
    <property type="entry name" value="TPR"/>
    <property type="match status" value="4"/>
</dbReference>
<gene>
    <name evidence="7" type="ORF">HKW66_Vig0115350</name>
</gene>
<dbReference type="Gene3D" id="1.25.40.10">
    <property type="entry name" value="Tetratricopeptide repeat domain"/>
    <property type="match status" value="3"/>
</dbReference>
<evidence type="ECO:0000256" key="3">
    <source>
        <dbReference type="PROSITE-ProRule" id="PRU00339"/>
    </source>
</evidence>